<evidence type="ECO:0000256" key="3">
    <source>
        <dbReference type="SAM" id="SignalP"/>
    </source>
</evidence>
<keyword evidence="5" id="KW-1185">Reference proteome</keyword>
<sequence>MMIIVSLLTWAWTAQAAPMSTDRAENPARTTTTTSSKRLLAIRSENDGESQGSIIAAGVIFSLVVVATIVGLAIVYFRDPQNFLKRRQKKKTGRDSTSSTEPLSEDYLKRSSSLISDRESIMFSRSRSSSLQFAVVESEKPPPLPKVLYAPLEQIDTSYNAGNIVMTDPHQHDPHVSEKGTNTSTIPVVITPPPDTPTSQPQTTVARPADLKASAPSQNPPTEKQQSSSREEVSTQSTTSASHADDESSALLPRS</sequence>
<feature type="transmembrane region" description="Helical" evidence="2">
    <location>
        <begin position="54"/>
        <end position="77"/>
    </location>
</feature>
<reference evidence="4 5" key="1">
    <citation type="submission" date="2015-04" db="EMBL/GenBank/DDBJ databases">
        <authorList>
            <person name="Heijne W.H."/>
            <person name="Fedorova N.D."/>
            <person name="Nierman W.C."/>
            <person name="Vollebregt A.W."/>
            <person name="Zhao Z."/>
            <person name="Wu L."/>
            <person name="Kumar M."/>
            <person name="Stam H."/>
            <person name="van den Berg M.A."/>
            <person name="Pel H.J."/>
        </authorList>
    </citation>
    <scope>NUCLEOTIDE SEQUENCE [LARGE SCALE GENOMIC DNA]</scope>
    <source>
        <strain evidence="4 5">CBS 393.64</strain>
    </source>
</reference>
<protein>
    <submittedName>
        <fullName evidence="4">Uncharacterized protein</fullName>
    </submittedName>
</protein>
<keyword evidence="2" id="KW-0812">Transmembrane</keyword>
<gene>
    <name evidence="4" type="ORF">T310_1987</name>
</gene>
<feature type="compositionally biased region" description="Polar residues" evidence="1">
    <location>
        <begin position="215"/>
        <end position="242"/>
    </location>
</feature>
<feature type="signal peptide" evidence="3">
    <location>
        <begin position="1"/>
        <end position="16"/>
    </location>
</feature>
<evidence type="ECO:0000313" key="4">
    <source>
        <dbReference type="EMBL" id="KKA24005.1"/>
    </source>
</evidence>
<evidence type="ECO:0000256" key="1">
    <source>
        <dbReference type="SAM" id="MobiDB-lite"/>
    </source>
</evidence>
<dbReference type="RefSeq" id="XP_013330617.1">
    <property type="nucleotide sequence ID" value="XM_013475163.1"/>
</dbReference>
<dbReference type="EMBL" id="LASV01000079">
    <property type="protein sequence ID" value="KKA24005.1"/>
    <property type="molecule type" value="Genomic_DNA"/>
</dbReference>
<keyword evidence="3" id="KW-0732">Signal</keyword>
<feature type="compositionally biased region" description="Basic and acidic residues" evidence="1">
    <location>
        <begin position="169"/>
        <end position="178"/>
    </location>
</feature>
<proteinExistence type="predicted"/>
<evidence type="ECO:0000313" key="5">
    <source>
        <dbReference type="Proteomes" id="UP000053958"/>
    </source>
</evidence>
<accession>A0A0F4Z0V3</accession>
<name>A0A0F4Z0V3_RASE3</name>
<dbReference type="Proteomes" id="UP000053958">
    <property type="component" value="Unassembled WGS sequence"/>
</dbReference>
<keyword evidence="2" id="KW-1133">Transmembrane helix</keyword>
<organism evidence="4 5">
    <name type="scientific">Rasamsonia emersonii (strain ATCC 16479 / CBS 393.64 / IMI 116815)</name>
    <dbReference type="NCBI Taxonomy" id="1408163"/>
    <lineage>
        <taxon>Eukaryota</taxon>
        <taxon>Fungi</taxon>
        <taxon>Dikarya</taxon>
        <taxon>Ascomycota</taxon>
        <taxon>Pezizomycotina</taxon>
        <taxon>Eurotiomycetes</taxon>
        <taxon>Eurotiomycetidae</taxon>
        <taxon>Eurotiales</taxon>
        <taxon>Trichocomaceae</taxon>
        <taxon>Rasamsonia</taxon>
    </lineage>
</organism>
<comment type="caution">
    <text evidence="4">The sequence shown here is derived from an EMBL/GenBank/DDBJ whole genome shotgun (WGS) entry which is preliminary data.</text>
</comment>
<evidence type="ECO:0000256" key="2">
    <source>
        <dbReference type="SAM" id="Phobius"/>
    </source>
</evidence>
<feature type="region of interest" description="Disordered" evidence="1">
    <location>
        <begin position="167"/>
        <end position="255"/>
    </location>
</feature>
<keyword evidence="2" id="KW-0472">Membrane</keyword>
<feature type="chain" id="PRO_5002482265" evidence="3">
    <location>
        <begin position="17"/>
        <end position="255"/>
    </location>
</feature>
<dbReference type="CDD" id="cd12087">
    <property type="entry name" value="TM_EGFR-like"/>
    <property type="match status" value="1"/>
</dbReference>
<dbReference type="GeneID" id="25314338"/>
<feature type="region of interest" description="Disordered" evidence="1">
    <location>
        <begin position="86"/>
        <end position="108"/>
    </location>
</feature>
<dbReference type="AlphaFoldDB" id="A0A0F4Z0V3"/>